<evidence type="ECO:0000313" key="1">
    <source>
        <dbReference type="EMBL" id="MFC3637541.1"/>
    </source>
</evidence>
<dbReference type="InterPro" id="IPR006498">
    <property type="entry name" value="Tail_tube"/>
</dbReference>
<accession>A0ABV7UGB3</accession>
<comment type="caution">
    <text evidence="1">The sequence shown here is derived from an EMBL/GenBank/DDBJ whole genome shotgun (WGS) entry which is preliminary data.</text>
</comment>
<keyword evidence="2" id="KW-1185">Reference proteome</keyword>
<organism evidence="1 2">
    <name type="scientific">Camelimonas fluminis</name>
    <dbReference type="NCBI Taxonomy" id="1576911"/>
    <lineage>
        <taxon>Bacteria</taxon>
        <taxon>Pseudomonadati</taxon>
        <taxon>Pseudomonadota</taxon>
        <taxon>Alphaproteobacteria</taxon>
        <taxon>Hyphomicrobiales</taxon>
        <taxon>Chelatococcaceae</taxon>
        <taxon>Camelimonas</taxon>
    </lineage>
</organism>
<dbReference type="RefSeq" id="WP_191320692.1">
    <property type="nucleotide sequence ID" value="NZ_BNCG01000022.1"/>
</dbReference>
<dbReference type="EMBL" id="JBHRYC010000039">
    <property type="protein sequence ID" value="MFC3637541.1"/>
    <property type="molecule type" value="Genomic_DNA"/>
</dbReference>
<protein>
    <submittedName>
        <fullName evidence="1">Phage major tail tube protein</fullName>
    </submittedName>
</protein>
<reference evidence="2" key="1">
    <citation type="journal article" date="2019" name="Int. J. Syst. Evol. Microbiol.">
        <title>The Global Catalogue of Microorganisms (GCM) 10K type strain sequencing project: providing services to taxonomists for standard genome sequencing and annotation.</title>
        <authorList>
            <consortium name="The Broad Institute Genomics Platform"/>
            <consortium name="The Broad Institute Genome Sequencing Center for Infectious Disease"/>
            <person name="Wu L."/>
            <person name="Ma J."/>
        </authorList>
    </citation>
    <scope>NUCLEOTIDE SEQUENCE [LARGE SCALE GENOMIC DNA]</scope>
    <source>
        <strain evidence="2">KCTC 42282</strain>
    </source>
</reference>
<sequence>MALEFLTLRGVNLYAEGDDGNALNTHLSLQEIKLVAGLNEEGETFTPAAGNGAIKVPTNRAEIEVPYTLAGVQPEVMSLFVTPLGIRRKFTAFGVLVSEYAQTEADRERQVVATMYGRLNADMASHTGSGLTGTEYTIHSVSKYVLQIGNKEILRFNIEQGGWFDAGGQRSRINQMLGING</sequence>
<gene>
    <name evidence="1" type="ORF">ACFONL_09160</name>
</gene>
<proteinExistence type="predicted"/>
<dbReference type="Proteomes" id="UP001595704">
    <property type="component" value="Unassembled WGS sequence"/>
</dbReference>
<evidence type="ECO:0000313" key="2">
    <source>
        <dbReference type="Proteomes" id="UP001595704"/>
    </source>
</evidence>
<dbReference type="Pfam" id="PF04985">
    <property type="entry name" value="Phage_tube"/>
    <property type="match status" value="1"/>
</dbReference>
<name>A0ABV7UGB3_9HYPH</name>